<accession>A0A7I8WMU3</accession>
<dbReference type="EMBL" id="CAJFDI010000003">
    <property type="protein sequence ID" value="CAD5219037.1"/>
    <property type="molecule type" value="Genomic_DNA"/>
</dbReference>
<evidence type="ECO:0000256" key="3">
    <source>
        <dbReference type="ARBA" id="ARBA00022553"/>
    </source>
</evidence>
<evidence type="ECO:0000256" key="2">
    <source>
        <dbReference type="ARBA" id="ARBA00010231"/>
    </source>
</evidence>
<reference evidence="11" key="1">
    <citation type="submission" date="2020-09" db="EMBL/GenBank/DDBJ databases">
        <authorList>
            <person name="Kikuchi T."/>
        </authorList>
    </citation>
    <scope>NUCLEOTIDE SEQUENCE</scope>
    <source>
        <strain evidence="11">Ka4C1</strain>
    </source>
</reference>
<dbReference type="SUPFAM" id="SSF55957">
    <property type="entry name" value="Phosphoglucomutase, C-terminal domain"/>
    <property type="match status" value="1"/>
</dbReference>
<evidence type="ECO:0000259" key="9">
    <source>
        <dbReference type="Pfam" id="PF02879"/>
    </source>
</evidence>
<feature type="domain" description="Alpha-D-phosphohexomutase alpha/beta/alpha" evidence="10">
    <location>
        <begin position="330"/>
        <end position="457"/>
    </location>
</feature>
<dbReference type="GO" id="GO:0000287">
    <property type="term" value="F:magnesium ion binding"/>
    <property type="evidence" value="ECO:0007669"/>
    <property type="project" value="InterPro"/>
</dbReference>
<dbReference type="OrthoDB" id="8300170at2759"/>
<dbReference type="Gene3D" id="3.30.310.50">
    <property type="entry name" value="Alpha-D-phosphohexomutase, C-terminal domain"/>
    <property type="match status" value="1"/>
</dbReference>
<keyword evidence="12" id="KW-1185">Reference proteome</keyword>
<evidence type="ECO:0000259" key="10">
    <source>
        <dbReference type="Pfam" id="PF02880"/>
    </source>
</evidence>
<name>A0A7I8WMU3_BURXY</name>
<dbReference type="GO" id="GO:0008973">
    <property type="term" value="F:phosphopentomutase activity"/>
    <property type="evidence" value="ECO:0007669"/>
    <property type="project" value="TreeGrafter"/>
</dbReference>
<dbReference type="PANTHER" id="PTHR45745:SF1">
    <property type="entry name" value="PHOSPHOGLUCOMUTASE 2B-RELATED"/>
    <property type="match status" value="1"/>
</dbReference>
<dbReference type="Pfam" id="PF02879">
    <property type="entry name" value="PGM_PMM_II"/>
    <property type="match status" value="1"/>
</dbReference>
<dbReference type="SMR" id="A0A7I8WMU3"/>
<dbReference type="InterPro" id="IPR016066">
    <property type="entry name" value="A-D-PHexomutase_CS"/>
</dbReference>
<dbReference type="InterPro" id="IPR005846">
    <property type="entry name" value="A-D-PHexomutase_a/b/a-III"/>
</dbReference>
<evidence type="ECO:0000259" key="8">
    <source>
        <dbReference type="Pfam" id="PF02878"/>
    </source>
</evidence>
<proteinExistence type="inferred from homology"/>
<dbReference type="Proteomes" id="UP000582659">
    <property type="component" value="Unassembled WGS sequence"/>
</dbReference>
<dbReference type="Proteomes" id="UP000659654">
    <property type="component" value="Unassembled WGS sequence"/>
</dbReference>
<evidence type="ECO:0000313" key="11">
    <source>
        <dbReference type="EMBL" id="CAD5219037.1"/>
    </source>
</evidence>
<evidence type="ECO:0000256" key="5">
    <source>
        <dbReference type="ARBA" id="ARBA00022842"/>
    </source>
</evidence>
<keyword evidence="4 7" id="KW-0479">Metal-binding</keyword>
<dbReference type="Pfam" id="PF02880">
    <property type="entry name" value="PGM_PMM_III"/>
    <property type="match status" value="1"/>
</dbReference>
<dbReference type="InterPro" id="IPR036900">
    <property type="entry name" value="A-D-PHexomutase_C_sf"/>
</dbReference>
<evidence type="ECO:0000256" key="1">
    <source>
        <dbReference type="ARBA" id="ARBA00001946"/>
    </source>
</evidence>
<protein>
    <submittedName>
        <fullName evidence="11">(pine wood nematode) hypothetical protein</fullName>
    </submittedName>
</protein>
<evidence type="ECO:0000313" key="12">
    <source>
        <dbReference type="Proteomes" id="UP000659654"/>
    </source>
</evidence>
<keyword evidence="5 7" id="KW-0460">Magnesium</keyword>
<keyword evidence="6" id="KW-0413">Isomerase</keyword>
<dbReference type="InterPro" id="IPR016055">
    <property type="entry name" value="A-D-PHexomutase_a/b/a-I/II/III"/>
</dbReference>
<dbReference type="Gene3D" id="3.40.120.10">
    <property type="entry name" value="Alpha-D-Glucose-1,6-Bisphosphate, subunit A, domain 3"/>
    <property type="match status" value="3"/>
</dbReference>
<comment type="similarity">
    <text evidence="2 7">Belongs to the phosphohexose mutase family.</text>
</comment>
<dbReference type="InterPro" id="IPR005844">
    <property type="entry name" value="A-D-PHexomutase_a/b/a-I"/>
</dbReference>
<sequence>MTSHPADLESAINKYLDWEKNPEALKEAREFISTESEAVLRKYFLGDPLAFGTAGVRCRMAPGFSALNHLTVVQLSHGMAQYIKLHGKNKPNFSVVIGYDGRFRSADFAKDAASVFLRNGIKVHLFTKVVPTPVTSFATPFLNCDAGLMITASHNPKPDNGYKAYWANGAQIVSPIDTDICKIAFDGQPPNPDYFDWSITSQVENADWVLEEYIKSEGKLAKYPQNNGQTPLKFTYSAFHGVGYESAMKMFKAFGFPDSAIFSVKEQQEPDPTFRTVPNPNPEEGLRVLKLCLEEADRNGSQVLLVNDPDADRIQVAEKQEDGSWRAFTGNEMGVILTEWTWRHWSAENPTANFSDVYVLNSAVSSQFAKTMASKEGFKQDVALTGFKWIGNLADKKRKEGKTVILGWEESIGYMPGCTLDKDGVSVAAIFAEIANDLWTKRKTRLSDELFELFKKYGYHVTRNSYWIVPEKSVTAKIFETVSYNPPATINGVKVVDVRDLTVYNTTKGATLPPSASSPMITYTLETGSIITLRASGTEPKVKYYIELITEPGIDRKDVSSVVEKLDKLETAVVKELLRPEEFKLIAREK</sequence>
<dbReference type="PANTHER" id="PTHR45745">
    <property type="entry name" value="PHOSPHOMANNOMUTASE 45A"/>
    <property type="match status" value="1"/>
</dbReference>
<dbReference type="GO" id="GO:0006166">
    <property type="term" value="P:purine ribonucleoside salvage"/>
    <property type="evidence" value="ECO:0007669"/>
    <property type="project" value="TreeGrafter"/>
</dbReference>
<evidence type="ECO:0000256" key="4">
    <source>
        <dbReference type="ARBA" id="ARBA00022723"/>
    </source>
</evidence>
<comment type="caution">
    <text evidence="11">The sequence shown here is derived from an EMBL/GenBank/DDBJ whole genome shotgun (WGS) entry which is preliminary data.</text>
</comment>
<dbReference type="PROSITE" id="PS00710">
    <property type="entry name" value="PGM_PMM"/>
    <property type="match status" value="1"/>
</dbReference>
<feature type="domain" description="Alpha-D-phosphohexomutase alpha/beta/alpha" evidence="9">
    <location>
        <begin position="212"/>
        <end position="319"/>
    </location>
</feature>
<dbReference type="GO" id="GO:0005975">
    <property type="term" value="P:carbohydrate metabolic process"/>
    <property type="evidence" value="ECO:0007669"/>
    <property type="project" value="InterPro"/>
</dbReference>
<dbReference type="GO" id="GO:0005634">
    <property type="term" value="C:nucleus"/>
    <property type="evidence" value="ECO:0007669"/>
    <property type="project" value="TreeGrafter"/>
</dbReference>
<dbReference type="SUPFAM" id="SSF53738">
    <property type="entry name" value="Phosphoglucomutase, first 3 domains"/>
    <property type="match status" value="3"/>
</dbReference>
<feature type="domain" description="Alpha-D-phosphohexomutase alpha/beta/alpha" evidence="8">
    <location>
        <begin position="50"/>
        <end position="186"/>
    </location>
</feature>
<organism evidence="11 12">
    <name type="scientific">Bursaphelenchus xylophilus</name>
    <name type="common">Pinewood nematode worm</name>
    <name type="synonym">Aphelenchoides xylophilus</name>
    <dbReference type="NCBI Taxonomy" id="6326"/>
    <lineage>
        <taxon>Eukaryota</taxon>
        <taxon>Metazoa</taxon>
        <taxon>Ecdysozoa</taxon>
        <taxon>Nematoda</taxon>
        <taxon>Chromadorea</taxon>
        <taxon>Rhabditida</taxon>
        <taxon>Tylenchina</taxon>
        <taxon>Tylenchomorpha</taxon>
        <taxon>Aphelenchoidea</taxon>
        <taxon>Aphelenchoididae</taxon>
        <taxon>Bursaphelenchus</taxon>
    </lineage>
</organism>
<dbReference type="InterPro" id="IPR005845">
    <property type="entry name" value="A-D-PHexomutase_a/b/a-II"/>
</dbReference>
<comment type="cofactor">
    <cofactor evidence="1">
        <name>Mg(2+)</name>
        <dbReference type="ChEBI" id="CHEBI:18420"/>
    </cofactor>
</comment>
<evidence type="ECO:0000256" key="6">
    <source>
        <dbReference type="ARBA" id="ARBA00023235"/>
    </source>
</evidence>
<dbReference type="CDD" id="cd05799">
    <property type="entry name" value="PGM2"/>
    <property type="match status" value="1"/>
</dbReference>
<evidence type="ECO:0000256" key="7">
    <source>
        <dbReference type="RuleBase" id="RU004326"/>
    </source>
</evidence>
<keyword evidence="3" id="KW-0597">Phosphoprotein</keyword>
<gene>
    <name evidence="11" type="ORF">BXYJ_LOCUS5478</name>
</gene>
<dbReference type="AlphaFoldDB" id="A0A7I8WMU3"/>
<dbReference type="Pfam" id="PF02878">
    <property type="entry name" value="PGM_PMM_I"/>
    <property type="match status" value="1"/>
</dbReference>
<dbReference type="EMBL" id="CAJFCV020000003">
    <property type="protein sequence ID" value="CAG9103925.1"/>
    <property type="molecule type" value="Genomic_DNA"/>
</dbReference>